<dbReference type="eggNOG" id="COG0846">
    <property type="taxonomic scope" value="Bacteria"/>
</dbReference>
<protein>
    <recommendedName>
        <fullName evidence="6">NAD(+) hydrolase ThsA</fullName>
        <ecNumber evidence="4">3.2.2.5</ecNumber>
    </recommendedName>
</protein>
<dbReference type="STRING" id="411463.EUBVEN_01838"/>
<evidence type="ECO:0000256" key="5">
    <source>
        <dbReference type="ARBA" id="ARBA00035014"/>
    </source>
</evidence>
<accession>A5Z7Z8</accession>
<evidence type="ECO:0000256" key="3">
    <source>
        <dbReference type="ARBA" id="ARBA00023118"/>
    </source>
</evidence>
<reference evidence="10 11" key="1">
    <citation type="submission" date="2007-03" db="EMBL/GenBank/DDBJ databases">
        <authorList>
            <person name="Fulton L."/>
            <person name="Clifton S."/>
            <person name="Fulton B."/>
            <person name="Xu J."/>
            <person name="Minx P."/>
            <person name="Pepin K.H."/>
            <person name="Johnson M."/>
            <person name="Thiruvilangam P."/>
            <person name="Bhonagiri V."/>
            <person name="Nash W.E."/>
            <person name="Mardis E.R."/>
            <person name="Wilson R.K."/>
        </authorList>
    </citation>
    <scope>NUCLEOTIDE SEQUENCE [LARGE SCALE GENOMIC DNA]</scope>
    <source>
        <strain evidence="10 11">ATCC 27560</strain>
    </source>
</reference>
<dbReference type="InterPro" id="IPR029035">
    <property type="entry name" value="DHS-like_NAD/FAD-binding_dom"/>
</dbReference>
<evidence type="ECO:0000256" key="1">
    <source>
        <dbReference type="ARBA" id="ARBA00022801"/>
    </source>
</evidence>
<organism evidence="10 11">
    <name type="scientific">Eubacterium ventriosum ATCC 27560</name>
    <dbReference type="NCBI Taxonomy" id="411463"/>
    <lineage>
        <taxon>Bacteria</taxon>
        <taxon>Bacillati</taxon>
        <taxon>Bacillota</taxon>
        <taxon>Clostridia</taxon>
        <taxon>Eubacteriales</taxon>
        <taxon>Eubacteriaceae</taxon>
        <taxon>Eubacterium</taxon>
    </lineage>
</organism>
<reference evidence="10 11" key="2">
    <citation type="submission" date="2007-04" db="EMBL/GenBank/DDBJ databases">
        <title>Draft genome sequence of Eubacterium ventriosum (ATCC 27560).</title>
        <authorList>
            <person name="Sudarsanam P."/>
            <person name="Ley R."/>
            <person name="Guruge J."/>
            <person name="Turnbaugh P.J."/>
            <person name="Mahowald M."/>
            <person name="Liep D."/>
            <person name="Gordon J."/>
        </authorList>
    </citation>
    <scope>NUCLEOTIDE SEQUENCE [LARGE SCALE GENOMIC DNA]</scope>
    <source>
        <strain evidence="10 11">ATCC 27560</strain>
    </source>
</reference>
<dbReference type="HOGENOM" id="CLU_028011_0_0_9"/>
<proteinExistence type="inferred from homology"/>
<evidence type="ECO:0000256" key="7">
    <source>
        <dbReference type="ARBA" id="ARBA00047575"/>
    </source>
</evidence>
<dbReference type="GO" id="GO:0051607">
    <property type="term" value="P:defense response to virus"/>
    <property type="evidence" value="ECO:0007669"/>
    <property type="project" value="UniProtKB-KW"/>
</dbReference>
<evidence type="ECO:0000256" key="2">
    <source>
        <dbReference type="ARBA" id="ARBA00023027"/>
    </source>
</evidence>
<comment type="caution">
    <text evidence="8">Lacks conserved residue(s) required for the propagation of feature annotation.</text>
</comment>
<dbReference type="EC" id="3.2.2.5" evidence="4"/>
<dbReference type="PROSITE" id="PS50305">
    <property type="entry name" value="SIRTUIN"/>
    <property type="match status" value="1"/>
</dbReference>
<dbReference type="Proteomes" id="UP000006000">
    <property type="component" value="Unassembled WGS sequence"/>
</dbReference>
<evidence type="ECO:0000256" key="8">
    <source>
        <dbReference type="PROSITE-ProRule" id="PRU00236"/>
    </source>
</evidence>
<evidence type="ECO:0000256" key="4">
    <source>
        <dbReference type="ARBA" id="ARBA00034327"/>
    </source>
</evidence>
<dbReference type="InterPro" id="IPR026590">
    <property type="entry name" value="Ssirtuin_cat_dom"/>
</dbReference>
<keyword evidence="2" id="KW-0520">NAD</keyword>
<dbReference type="Pfam" id="PF18185">
    <property type="entry name" value="STALD"/>
    <property type="match status" value="1"/>
</dbReference>
<dbReference type="CDD" id="cd01406">
    <property type="entry name" value="SIR2-like"/>
    <property type="match status" value="1"/>
</dbReference>
<name>A5Z7Z8_9FIRM</name>
<sequence>MFIGAGFSKSVGYVDWKNLLKDVADDLGLDIDKEYDLVSLAQYCYNKNRNRSIINDLILDEFNKEKGIDENHRIIARLPIFTYWTTNYDSLIEDALEEAQRIVDIKYNNKQLSLTKQHRDAVIYKMHGDKNNPDEAILIKDDYEKYYREHAQFITALSGDLISKTFLFIGFSFSDPNIDYILSRVRIDYGEQNNRQHYAIMRKVNEKDYDNRAEYEYAQRKYDFFIEDLKRYNIRVLLIDEYEEITDILNEIDKRLNHNNVFISGSAQEYGEYTEKEALEFIESLSKELILQDFNIISGFGLGVGSSVIIGALQEIYMKRKSINEDRLLLRPFPQGIEDNNSRQILWKKYREDMISRSGVSIFLFGNKLVDGEIVLANGVESEFEIALERHCLIVPVGCTGYMAKEIWKKVDSNMSDFYTNVDDVLIEAFKKLNSKSSKSELIPDILSFIKLFENGKYSPR</sequence>
<dbReference type="InterPro" id="IPR041486">
    <property type="entry name" value="ThsA_STALD"/>
</dbReference>
<comment type="caution">
    <text evidence="10">The sequence shown here is derived from an EMBL/GenBank/DDBJ whole genome shotgun (WGS) entry which is preliminary data.</text>
</comment>
<dbReference type="SUPFAM" id="SSF52467">
    <property type="entry name" value="DHS-like NAD/FAD-binding domain"/>
    <property type="match status" value="1"/>
</dbReference>
<dbReference type="Pfam" id="PF13289">
    <property type="entry name" value="SIR2_2"/>
    <property type="match status" value="1"/>
</dbReference>
<dbReference type="GO" id="GO:0003953">
    <property type="term" value="F:NAD+ nucleosidase activity"/>
    <property type="evidence" value="ECO:0007669"/>
    <property type="project" value="UniProtKB-EC"/>
</dbReference>
<dbReference type="AlphaFoldDB" id="A5Z7Z8"/>
<dbReference type="EMBL" id="AAVL02000035">
    <property type="protein sequence ID" value="EDM51055.1"/>
    <property type="molecule type" value="Genomic_DNA"/>
</dbReference>
<keyword evidence="1" id="KW-0378">Hydrolase</keyword>
<evidence type="ECO:0000259" key="9">
    <source>
        <dbReference type="PROSITE" id="PS50305"/>
    </source>
</evidence>
<keyword evidence="3" id="KW-0051">Antiviral defense</keyword>
<dbReference type="RefSeq" id="WP_005363366.1">
    <property type="nucleotide sequence ID" value="NZ_DS264285.1"/>
</dbReference>
<gene>
    <name evidence="10" type="ORF">EUBVEN_01838</name>
</gene>
<evidence type="ECO:0000313" key="10">
    <source>
        <dbReference type="EMBL" id="EDM51055.1"/>
    </source>
</evidence>
<evidence type="ECO:0000256" key="6">
    <source>
        <dbReference type="ARBA" id="ARBA00035033"/>
    </source>
</evidence>
<feature type="domain" description="Deacetylase sirtuin-type" evidence="9">
    <location>
        <begin position="1"/>
        <end position="259"/>
    </location>
</feature>
<evidence type="ECO:0000313" key="11">
    <source>
        <dbReference type="Proteomes" id="UP000006000"/>
    </source>
</evidence>
<comment type="catalytic activity">
    <reaction evidence="7">
        <text>NAD(+) + H2O = ADP-D-ribose + nicotinamide + H(+)</text>
        <dbReference type="Rhea" id="RHEA:16301"/>
        <dbReference type="ChEBI" id="CHEBI:15377"/>
        <dbReference type="ChEBI" id="CHEBI:15378"/>
        <dbReference type="ChEBI" id="CHEBI:17154"/>
        <dbReference type="ChEBI" id="CHEBI:57540"/>
        <dbReference type="ChEBI" id="CHEBI:57967"/>
        <dbReference type="EC" id="3.2.2.5"/>
    </reaction>
    <physiologicalReaction direction="left-to-right" evidence="7">
        <dbReference type="Rhea" id="RHEA:16302"/>
    </physiologicalReaction>
</comment>
<comment type="similarity">
    <text evidence="5">Belongs to the soluble Thoeris ThsA family.</text>
</comment>